<feature type="chain" id="PRO_5047020654" description="DUF4412 domain-containing protein" evidence="1">
    <location>
        <begin position="22"/>
        <end position="239"/>
    </location>
</feature>
<proteinExistence type="predicted"/>
<gene>
    <name evidence="2" type="ORF">PGH07_09970</name>
</gene>
<dbReference type="EMBL" id="JAQIBD010000004">
    <property type="protein sequence ID" value="MDM5272505.1"/>
    <property type="molecule type" value="Genomic_DNA"/>
</dbReference>
<name>A0ABT7R075_9BACT</name>
<keyword evidence="3" id="KW-1185">Reference proteome</keyword>
<keyword evidence="1" id="KW-0732">Signal</keyword>
<organism evidence="2 3">
    <name type="scientific">Sulfurovum zhangzhouensis</name>
    <dbReference type="NCBI Taxonomy" id="3019067"/>
    <lineage>
        <taxon>Bacteria</taxon>
        <taxon>Pseudomonadati</taxon>
        <taxon>Campylobacterota</taxon>
        <taxon>Epsilonproteobacteria</taxon>
        <taxon>Campylobacterales</taxon>
        <taxon>Sulfurovaceae</taxon>
        <taxon>Sulfurovum</taxon>
    </lineage>
</organism>
<evidence type="ECO:0000313" key="3">
    <source>
        <dbReference type="Proteomes" id="UP001169069"/>
    </source>
</evidence>
<dbReference type="RefSeq" id="WP_289414322.1">
    <property type="nucleotide sequence ID" value="NZ_JAQIBD010000004.1"/>
</dbReference>
<reference evidence="2" key="1">
    <citation type="submission" date="2023-01" db="EMBL/GenBank/DDBJ databases">
        <title>Sulfurovum sp. zt1-1 genome assembly.</title>
        <authorList>
            <person name="Wang J."/>
        </authorList>
    </citation>
    <scope>NUCLEOTIDE SEQUENCE</scope>
    <source>
        <strain evidence="2">Zt1-1</strain>
    </source>
</reference>
<dbReference type="Proteomes" id="UP001169069">
    <property type="component" value="Unassembled WGS sequence"/>
</dbReference>
<evidence type="ECO:0000313" key="2">
    <source>
        <dbReference type="EMBL" id="MDM5272505.1"/>
    </source>
</evidence>
<feature type="signal peptide" evidence="1">
    <location>
        <begin position="1"/>
        <end position="21"/>
    </location>
</feature>
<evidence type="ECO:0008006" key="4">
    <source>
        <dbReference type="Google" id="ProtNLM"/>
    </source>
</evidence>
<accession>A0ABT7R075</accession>
<evidence type="ECO:0000256" key="1">
    <source>
        <dbReference type="SAM" id="SignalP"/>
    </source>
</evidence>
<sequence>MKHFKLWAVLLITIASITTLSAETKRYEIKSGVIEYTITHSGNVMGMNINGKGIAKTVFKEWGNIELHSEEVESNTMGMKKREQQLTKVDNGKFFVVDFEERVIYEYTPETLKNSEYQNFAKTGNEMLESMNGKKIGEENFMGYPCEVWQMMQVKLWLYKGIMLKSEADMMGIKHTTTATKINLDVSISKDDLKLPNFPIKSASGLMMYNGDENENEVPQLTPEQIEQMQEMMKNFSTK</sequence>
<comment type="caution">
    <text evidence="2">The sequence shown here is derived from an EMBL/GenBank/DDBJ whole genome shotgun (WGS) entry which is preliminary data.</text>
</comment>
<protein>
    <recommendedName>
        <fullName evidence="4">DUF4412 domain-containing protein</fullName>
    </recommendedName>
</protein>